<dbReference type="Pfam" id="PF01717">
    <property type="entry name" value="Meth_synt_2"/>
    <property type="match status" value="1"/>
</dbReference>
<feature type="domain" description="Cobalamin-independent methionine synthase MetE C-terminal/archaeal" evidence="1">
    <location>
        <begin position="106"/>
        <end position="288"/>
    </location>
</feature>
<evidence type="ECO:0000313" key="2">
    <source>
        <dbReference type="EMBL" id="KZO97850.1"/>
    </source>
</evidence>
<dbReference type="Gene3D" id="3.20.20.210">
    <property type="match status" value="1"/>
</dbReference>
<dbReference type="GO" id="GO:0003871">
    <property type="term" value="F:5-methyltetrahydropteroyltriglutamate-homocysteine S-methyltransferase activity"/>
    <property type="evidence" value="ECO:0007669"/>
    <property type="project" value="InterPro"/>
</dbReference>
<dbReference type="InterPro" id="IPR038071">
    <property type="entry name" value="UROD/MetE-like_sf"/>
</dbReference>
<evidence type="ECO:0000259" key="1">
    <source>
        <dbReference type="Pfam" id="PF01717"/>
    </source>
</evidence>
<dbReference type="PANTHER" id="PTHR43844">
    <property type="entry name" value="METHIONINE SYNTHASE"/>
    <property type="match status" value="1"/>
</dbReference>
<dbReference type="CDD" id="cd03311">
    <property type="entry name" value="CIMS_C_terminal_like"/>
    <property type="match status" value="1"/>
</dbReference>
<dbReference type="STRING" id="1330018.A0A167NLV6"/>
<dbReference type="GO" id="GO:0009086">
    <property type="term" value="P:methionine biosynthetic process"/>
    <property type="evidence" value="ECO:0007669"/>
    <property type="project" value="InterPro"/>
</dbReference>
<evidence type="ECO:0000313" key="3">
    <source>
        <dbReference type="Proteomes" id="UP000076738"/>
    </source>
</evidence>
<gene>
    <name evidence="2" type="ORF">CALVIDRAFT_535946</name>
</gene>
<dbReference type="InterPro" id="IPR002629">
    <property type="entry name" value="Met_Synth_C/arc"/>
</dbReference>
<dbReference type="AlphaFoldDB" id="A0A167NLV6"/>
<keyword evidence="3" id="KW-1185">Reference proteome</keyword>
<protein>
    <submittedName>
        <fullName evidence="2">UROD/MetE-like protein</fullName>
    </submittedName>
</protein>
<dbReference type="Proteomes" id="UP000076738">
    <property type="component" value="Unassembled WGS sequence"/>
</dbReference>
<dbReference type="PANTHER" id="PTHR43844:SF2">
    <property type="entry name" value="SYNTHASE, VITAMIN-B12 INDEPENDENT, PUTATIVE (AFU_ORTHOLOGUE AFUA_3G12060)-RELATED"/>
    <property type="match status" value="1"/>
</dbReference>
<dbReference type="EMBL" id="KV417278">
    <property type="protein sequence ID" value="KZO97850.1"/>
    <property type="molecule type" value="Genomic_DNA"/>
</dbReference>
<dbReference type="OrthoDB" id="7772923at2759"/>
<dbReference type="GO" id="GO:0008270">
    <property type="term" value="F:zinc ion binding"/>
    <property type="evidence" value="ECO:0007669"/>
    <property type="project" value="InterPro"/>
</dbReference>
<organism evidence="2 3">
    <name type="scientific">Calocera viscosa (strain TUFC12733)</name>
    <dbReference type="NCBI Taxonomy" id="1330018"/>
    <lineage>
        <taxon>Eukaryota</taxon>
        <taxon>Fungi</taxon>
        <taxon>Dikarya</taxon>
        <taxon>Basidiomycota</taxon>
        <taxon>Agaricomycotina</taxon>
        <taxon>Dacrymycetes</taxon>
        <taxon>Dacrymycetales</taxon>
        <taxon>Dacrymycetaceae</taxon>
        <taxon>Calocera</taxon>
    </lineage>
</organism>
<proteinExistence type="predicted"/>
<sequence>MFYDGFFDNLEGMTLVKDPSPDLFMDYVPDIKAFKAVGFKGGETYLATGKIKRTKPCYVPWFQALAREVPAEEVKHIKMTMAAPEWYHLRHSGKFAYSHDVYKNDSEYFADIAQAYREEIDALYEAGCRNIQIDDPLLAYFCAESMIEGLKEVGDDPEKLLDSYIQLYNDCLATKKPDFSVGLHLCRGNFKDGVHFSEGGYDAIAVKLFNELNADFYYLEYDTPRAGGFEPLKELPKNKQVVLGLISSKVPKLEDKQEVIARIHEAAKYLDDPKLTRIAISPQCGFASHIEGNLVTEDDVEKKLKLVSEIATEVFGTTVW</sequence>
<accession>A0A167NLV6</accession>
<reference evidence="2 3" key="1">
    <citation type="journal article" date="2016" name="Mol. Biol. Evol.">
        <title>Comparative Genomics of Early-Diverging Mushroom-Forming Fungi Provides Insights into the Origins of Lignocellulose Decay Capabilities.</title>
        <authorList>
            <person name="Nagy L.G."/>
            <person name="Riley R."/>
            <person name="Tritt A."/>
            <person name="Adam C."/>
            <person name="Daum C."/>
            <person name="Floudas D."/>
            <person name="Sun H."/>
            <person name="Yadav J.S."/>
            <person name="Pangilinan J."/>
            <person name="Larsson K.H."/>
            <person name="Matsuura K."/>
            <person name="Barry K."/>
            <person name="Labutti K."/>
            <person name="Kuo R."/>
            <person name="Ohm R.A."/>
            <person name="Bhattacharya S.S."/>
            <person name="Shirouzu T."/>
            <person name="Yoshinaga Y."/>
            <person name="Martin F.M."/>
            <person name="Grigoriev I.V."/>
            <person name="Hibbett D.S."/>
        </authorList>
    </citation>
    <scope>NUCLEOTIDE SEQUENCE [LARGE SCALE GENOMIC DNA]</scope>
    <source>
        <strain evidence="2 3">TUFC12733</strain>
    </source>
</reference>
<dbReference type="SUPFAM" id="SSF51726">
    <property type="entry name" value="UROD/MetE-like"/>
    <property type="match status" value="1"/>
</dbReference>
<name>A0A167NLV6_CALVF</name>